<evidence type="ECO:0000313" key="1">
    <source>
        <dbReference type="EMBL" id="TRU41493.1"/>
    </source>
</evidence>
<name>A0A552F450_MICAE</name>
<sequence length="589" mass="70442">MAKAIAIKSRVLKPIKLSAYGKTMGEIRRFRKDIFEKMGDEVYTISDWNKFIYESLKKVYPITIWIQNNDVSLNKALKVICTHFFGSIEDFSNFTESPISLKDFYKYHILSIDKLPSDTYFELESNVKEHLLELNTLVKRYENEDFIIKHLTKGLSPSHHEEAIIYDFYKRCINEQKVVLDYYLTGIKTRALQKALYFPLNFGLIFTINQRWYDYPYEFASPWARERFDHNLIDESAHRVAEIRVTIGNRIKTLYKINKAKYYRELFKENSRDQIFQNLDFHLQHLPLKNDRTAIFNELKKLFRSRKWMAFYALALPQVEGLFTEMQEIVDPKKKGRALSDKVDTVRPYYNLSASYFDYYQYIVPRMRNKFMHTGYDEDFQLKAFDLLTDLDHILRVFYEIDNPLVKLKRLHIRRNPEDFISYKDFASYFVIINSLTHQQRLKNKSEIETFEIDFIMTYTEVNFIIEQLVIQLPELNDRMITSLEYHIGSASLAYNLKHLPMPKITDMLKDISLLKKFQSFFNHYYEEAENLESYFNFISGYQKHLPSLSTDAINALDTIKKEEGVFIKNMMEIKKYILEYNEYENSEE</sequence>
<gene>
    <name evidence="1" type="ORF">EWV91_21445</name>
</gene>
<comment type="caution">
    <text evidence="1">The sequence shown here is derived from an EMBL/GenBank/DDBJ whole genome shotgun (WGS) entry which is preliminary data.</text>
</comment>
<evidence type="ECO:0000313" key="2">
    <source>
        <dbReference type="Proteomes" id="UP000320293"/>
    </source>
</evidence>
<accession>A0A552F450</accession>
<protein>
    <submittedName>
        <fullName evidence="1">Uncharacterized protein</fullName>
    </submittedName>
</protein>
<dbReference type="EMBL" id="SFBF01000398">
    <property type="protein sequence ID" value="TRU41493.1"/>
    <property type="molecule type" value="Genomic_DNA"/>
</dbReference>
<reference evidence="1 2" key="1">
    <citation type="submission" date="2019-01" db="EMBL/GenBank/DDBJ databases">
        <title>Coherence of Microcystis species and biogeography revealed through population genomics.</title>
        <authorList>
            <person name="Perez-Carrascal O.M."/>
            <person name="Terrat Y."/>
            <person name="Giani A."/>
            <person name="Fortin N."/>
            <person name="Tromas N."/>
            <person name="Shapiro B.J."/>
        </authorList>
    </citation>
    <scope>NUCLEOTIDE SEQUENCE [LARGE SCALE GENOMIC DNA]</scope>
    <source>
        <strain evidence="1">Ma_QC_Ca_00000000_S207</strain>
    </source>
</reference>
<proteinExistence type="predicted"/>
<dbReference type="AlphaFoldDB" id="A0A552F450"/>
<dbReference type="Proteomes" id="UP000320293">
    <property type="component" value="Unassembled WGS sequence"/>
</dbReference>
<organism evidence="1 2">
    <name type="scientific">Microcystis aeruginosa Ma_QC_Ca_00000000_S207</name>
    <dbReference type="NCBI Taxonomy" id="2486251"/>
    <lineage>
        <taxon>Bacteria</taxon>
        <taxon>Bacillati</taxon>
        <taxon>Cyanobacteriota</taxon>
        <taxon>Cyanophyceae</taxon>
        <taxon>Oscillatoriophycideae</taxon>
        <taxon>Chroococcales</taxon>
        <taxon>Microcystaceae</taxon>
        <taxon>Microcystis</taxon>
    </lineage>
</organism>